<dbReference type="InterPro" id="IPR003723">
    <property type="entry name" value="Precorrin-6x_reduct"/>
</dbReference>
<protein>
    <submittedName>
        <fullName evidence="4">Precorrin-6x reductase</fullName>
    </submittedName>
</protein>
<dbReference type="EMBL" id="BHYK01000040">
    <property type="protein sequence ID" value="GCD12751.1"/>
    <property type="molecule type" value="Genomic_DNA"/>
</dbReference>
<gene>
    <name evidence="4" type="ORF">Ctaglu_43740</name>
</gene>
<dbReference type="GO" id="GO:0009236">
    <property type="term" value="P:cobalamin biosynthetic process"/>
    <property type="evidence" value="ECO:0007669"/>
    <property type="project" value="UniProtKB-UniPathway"/>
</dbReference>
<keyword evidence="3" id="KW-0560">Oxidoreductase</keyword>
<dbReference type="PANTHER" id="PTHR36925:SF1">
    <property type="entry name" value="COBALT-PRECORRIN-6A REDUCTASE"/>
    <property type="match status" value="1"/>
</dbReference>
<accession>A0A401UTB3</accession>
<dbReference type="Pfam" id="PF02571">
    <property type="entry name" value="CbiJ"/>
    <property type="match status" value="1"/>
</dbReference>
<dbReference type="UniPathway" id="UPA00148"/>
<organism evidence="4 5">
    <name type="scientific">Clostridium tagluense</name>
    <dbReference type="NCBI Taxonomy" id="360422"/>
    <lineage>
        <taxon>Bacteria</taxon>
        <taxon>Bacillati</taxon>
        <taxon>Bacillota</taxon>
        <taxon>Clostridia</taxon>
        <taxon>Eubacteriales</taxon>
        <taxon>Clostridiaceae</taxon>
        <taxon>Clostridium</taxon>
    </lineage>
</organism>
<keyword evidence="2" id="KW-0169">Cobalamin biosynthesis</keyword>
<dbReference type="GO" id="GO:0016994">
    <property type="term" value="F:precorrin-6A reductase activity"/>
    <property type="evidence" value="ECO:0007669"/>
    <property type="project" value="InterPro"/>
</dbReference>
<evidence type="ECO:0000256" key="1">
    <source>
        <dbReference type="ARBA" id="ARBA00004953"/>
    </source>
</evidence>
<reference evidence="4 5" key="1">
    <citation type="submission" date="2018-11" db="EMBL/GenBank/DDBJ databases">
        <title>Genome sequencing and assembly of Clostridium tagluense strain A121.</title>
        <authorList>
            <person name="Murakami T."/>
            <person name="Segawa T."/>
            <person name="Shcherbakova V.A."/>
            <person name="Mori H."/>
            <person name="Yoshimura Y."/>
        </authorList>
    </citation>
    <scope>NUCLEOTIDE SEQUENCE [LARGE SCALE GENOMIC DNA]</scope>
    <source>
        <strain evidence="4 5">A121</strain>
    </source>
</reference>
<proteinExistence type="predicted"/>
<dbReference type="AlphaFoldDB" id="A0A401UTB3"/>
<sequence>MIWIIGGTTESTILISKIKGLLKYIISVATYSGSEVIDDEHENVVVSRMNYEEMLEFIKIKHIDTVIDMSHPYAIEVSENARLACDKVKIKYLRFVRKKTEFENVVYVNTISECIEFLKGVQGHILFTTGIKNIKDFEKVKDKQRFIYRVLPTIFSIQECVNNNIKMKDIIGMLGPFSENLNISLFKEYNADYVVMKDSGSVGGTPEKIEACFKCGITPIVIGRGFEDGIDDMDKLLAMIL</sequence>
<dbReference type="Proteomes" id="UP000287872">
    <property type="component" value="Unassembled WGS sequence"/>
</dbReference>
<dbReference type="RefSeq" id="WP_125005682.1">
    <property type="nucleotide sequence ID" value="NZ_BHYK01000040.1"/>
</dbReference>
<dbReference type="PANTHER" id="PTHR36925">
    <property type="entry name" value="COBALT-PRECORRIN-6A REDUCTASE"/>
    <property type="match status" value="1"/>
</dbReference>
<dbReference type="OrthoDB" id="9780707at2"/>
<dbReference type="PROSITE" id="PS51014">
    <property type="entry name" value="COBK_CBIJ"/>
    <property type="match status" value="1"/>
</dbReference>
<evidence type="ECO:0000256" key="2">
    <source>
        <dbReference type="ARBA" id="ARBA00022573"/>
    </source>
</evidence>
<comment type="caution">
    <text evidence="4">The sequence shown here is derived from an EMBL/GenBank/DDBJ whole genome shotgun (WGS) entry which is preliminary data.</text>
</comment>
<dbReference type="NCBIfam" id="TIGR00715">
    <property type="entry name" value="precor6x_red"/>
    <property type="match status" value="1"/>
</dbReference>
<evidence type="ECO:0000256" key="3">
    <source>
        <dbReference type="ARBA" id="ARBA00023002"/>
    </source>
</evidence>
<evidence type="ECO:0000313" key="4">
    <source>
        <dbReference type="EMBL" id="GCD12751.1"/>
    </source>
</evidence>
<name>A0A401UTB3_9CLOT</name>
<keyword evidence="5" id="KW-1185">Reference proteome</keyword>
<evidence type="ECO:0000313" key="5">
    <source>
        <dbReference type="Proteomes" id="UP000287872"/>
    </source>
</evidence>
<comment type="pathway">
    <text evidence="1">Cofactor biosynthesis; adenosylcobalamin biosynthesis.</text>
</comment>